<dbReference type="Proteomes" id="UP001328107">
    <property type="component" value="Unassembled WGS sequence"/>
</dbReference>
<proteinExistence type="predicted"/>
<name>A0AAN5CG78_9BILA</name>
<dbReference type="AlphaFoldDB" id="A0AAN5CG78"/>
<comment type="caution">
    <text evidence="2">The sequence shown here is derived from an EMBL/GenBank/DDBJ whole genome shotgun (WGS) entry which is preliminary data.</text>
</comment>
<sequence length="369" mass="40915">AERTVESVVDEYLNAANAFYEQSESTDIPCAEEGNNRNGIDELTAEVSTVVSSVPVSIGGWSGGNEMETHENMTTENNTLVVKPSNANQECRVVISSESSIHAIREMFNEIDSVLNDGSLQANKTSYLVNQDVLHKMLQGADERKLFFGLIKERLSNWVTTDTGMSLLAKFAENRSTRPLLSVLIPSVLLRLSEKWREVILGLMLSLLTHEEFVNKCLEGGVSSSFAKIFRSELATDECVKIGMKLAWAKSRTVHEFLVHFGRSITKTAKGRLFIERLTKPPPEGLEWTDFIKFLPLVPNFQVTVTEKERETRKRIVEKLAEVPFETAAEKPIEEVNPLTSPTPSSAVTSLPIQSTAVSGDEETPALPS</sequence>
<evidence type="ECO:0000313" key="3">
    <source>
        <dbReference type="Proteomes" id="UP001328107"/>
    </source>
</evidence>
<feature type="region of interest" description="Disordered" evidence="1">
    <location>
        <begin position="331"/>
        <end position="369"/>
    </location>
</feature>
<accession>A0AAN5CG78</accession>
<reference evidence="3" key="1">
    <citation type="submission" date="2022-10" db="EMBL/GenBank/DDBJ databases">
        <title>Genome assembly of Pristionchus species.</title>
        <authorList>
            <person name="Yoshida K."/>
            <person name="Sommer R.J."/>
        </authorList>
    </citation>
    <scope>NUCLEOTIDE SEQUENCE [LARGE SCALE GENOMIC DNA]</scope>
    <source>
        <strain evidence="3">RS5460</strain>
    </source>
</reference>
<feature type="compositionally biased region" description="Polar residues" evidence="1">
    <location>
        <begin position="338"/>
        <end position="358"/>
    </location>
</feature>
<feature type="compositionally biased region" description="Acidic residues" evidence="1">
    <location>
        <begin position="360"/>
        <end position="369"/>
    </location>
</feature>
<organism evidence="2 3">
    <name type="scientific">Pristionchus mayeri</name>
    <dbReference type="NCBI Taxonomy" id="1317129"/>
    <lineage>
        <taxon>Eukaryota</taxon>
        <taxon>Metazoa</taxon>
        <taxon>Ecdysozoa</taxon>
        <taxon>Nematoda</taxon>
        <taxon>Chromadorea</taxon>
        <taxon>Rhabditida</taxon>
        <taxon>Rhabditina</taxon>
        <taxon>Diplogasteromorpha</taxon>
        <taxon>Diplogasteroidea</taxon>
        <taxon>Neodiplogasteridae</taxon>
        <taxon>Pristionchus</taxon>
    </lineage>
</organism>
<evidence type="ECO:0000313" key="2">
    <source>
        <dbReference type="EMBL" id="GMR43007.1"/>
    </source>
</evidence>
<feature type="non-terminal residue" evidence="2">
    <location>
        <position position="1"/>
    </location>
</feature>
<evidence type="ECO:0000256" key="1">
    <source>
        <dbReference type="SAM" id="MobiDB-lite"/>
    </source>
</evidence>
<keyword evidence="3" id="KW-1185">Reference proteome</keyword>
<feature type="non-terminal residue" evidence="2">
    <location>
        <position position="369"/>
    </location>
</feature>
<gene>
    <name evidence="2" type="ORF">PMAYCL1PPCAC_13202</name>
</gene>
<dbReference type="EMBL" id="BTRK01000003">
    <property type="protein sequence ID" value="GMR43007.1"/>
    <property type="molecule type" value="Genomic_DNA"/>
</dbReference>
<protein>
    <submittedName>
        <fullName evidence="2">Uncharacterized protein</fullName>
    </submittedName>
</protein>